<keyword evidence="7" id="KW-0675">Receptor</keyword>
<dbReference type="InterPro" id="IPR017452">
    <property type="entry name" value="GPCR_Rhodpsn_7TM"/>
</dbReference>
<dbReference type="Proteomes" id="UP001159427">
    <property type="component" value="Unassembled WGS sequence"/>
</dbReference>
<keyword evidence="4 9" id="KW-1133">Transmembrane helix</keyword>
<gene>
    <name evidence="11" type="ORF">PEVE_00027422</name>
</gene>
<evidence type="ECO:0000256" key="8">
    <source>
        <dbReference type="ARBA" id="ARBA00023224"/>
    </source>
</evidence>
<feature type="transmembrane region" description="Helical" evidence="9">
    <location>
        <begin position="232"/>
        <end position="251"/>
    </location>
</feature>
<evidence type="ECO:0000256" key="4">
    <source>
        <dbReference type="ARBA" id="ARBA00022989"/>
    </source>
</evidence>
<feature type="transmembrane region" description="Helical" evidence="9">
    <location>
        <begin position="6"/>
        <end position="31"/>
    </location>
</feature>
<dbReference type="Gene3D" id="1.20.1070.10">
    <property type="entry name" value="Rhodopsin 7-helix transmembrane proteins"/>
    <property type="match status" value="1"/>
</dbReference>
<evidence type="ECO:0000256" key="3">
    <source>
        <dbReference type="ARBA" id="ARBA00022692"/>
    </source>
</evidence>
<dbReference type="SMART" id="SM01381">
    <property type="entry name" value="7TM_GPCR_Srsx"/>
    <property type="match status" value="1"/>
</dbReference>
<keyword evidence="3 9" id="KW-0812">Transmembrane</keyword>
<dbReference type="PROSITE" id="PS50262">
    <property type="entry name" value="G_PROTEIN_RECEP_F1_2"/>
    <property type="match status" value="1"/>
</dbReference>
<dbReference type="PRINTS" id="PR00237">
    <property type="entry name" value="GPCRRHODOPSN"/>
</dbReference>
<feature type="transmembrane region" description="Helical" evidence="9">
    <location>
        <begin position="83"/>
        <end position="101"/>
    </location>
</feature>
<dbReference type="EMBL" id="CALNXI010003766">
    <property type="protein sequence ID" value="CAH3194250.1"/>
    <property type="molecule type" value="Genomic_DNA"/>
</dbReference>
<keyword evidence="5" id="KW-0297">G-protein coupled receptor</keyword>
<feature type="transmembrane region" description="Helical" evidence="9">
    <location>
        <begin position="122"/>
        <end position="143"/>
    </location>
</feature>
<keyword evidence="8" id="KW-0807">Transducer</keyword>
<evidence type="ECO:0000259" key="10">
    <source>
        <dbReference type="PROSITE" id="PS50262"/>
    </source>
</evidence>
<evidence type="ECO:0000313" key="11">
    <source>
        <dbReference type="EMBL" id="CAH3194250.1"/>
    </source>
</evidence>
<evidence type="ECO:0000256" key="9">
    <source>
        <dbReference type="SAM" id="Phobius"/>
    </source>
</evidence>
<evidence type="ECO:0000256" key="2">
    <source>
        <dbReference type="ARBA" id="ARBA00022475"/>
    </source>
</evidence>
<evidence type="ECO:0000256" key="5">
    <source>
        <dbReference type="ARBA" id="ARBA00023040"/>
    </source>
</evidence>
<dbReference type="Pfam" id="PF00001">
    <property type="entry name" value="7tm_1"/>
    <property type="match status" value="1"/>
</dbReference>
<dbReference type="CDD" id="cd00637">
    <property type="entry name" value="7tm_classA_rhodopsin-like"/>
    <property type="match status" value="1"/>
</dbReference>
<feature type="domain" description="G-protein coupled receptors family 1 profile" evidence="10">
    <location>
        <begin position="21"/>
        <end position="288"/>
    </location>
</feature>
<keyword evidence="2" id="KW-1003">Cell membrane</keyword>
<sequence>MVFPQVIAVFHALFDAIGLSGNFLVILTIILERRLHKMSYFLLASLAVSDFLCLILVNSFRIASIAEESWLYGQTMCHLNSCFHRYFYVNTILHLLAVSYDRYKAIVKSPLTYDGTVTSPKMLLVLLIWLIPIPLSIGPFLGYGMFVYNPEVYFCENGWVLRSDVLKTRKVFFTVITLLGPFVAILFLNWSVCKTAKRQINALAQEAQLGSLDDSVLNIQQELARRKKERRASFDVFIIIAAFLICFLPLWVVSFCRQYASRIKVSSQMVLLSNGLFFVSSLCNPIIYSIRKKEFRDAVKKMFSRMGLFVKHNENDVIAIGINNLAIGGRIDGRGSTCSYTTTSPELATRLQSYKHYEDSRETTTNFPPSLYAIPEIDGY</sequence>
<feature type="transmembrane region" description="Helical" evidence="9">
    <location>
        <begin position="271"/>
        <end position="290"/>
    </location>
</feature>
<dbReference type="SUPFAM" id="SSF81321">
    <property type="entry name" value="Family A G protein-coupled receptor-like"/>
    <property type="match status" value="1"/>
</dbReference>
<keyword evidence="12" id="KW-1185">Reference proteome</keyword>
<comment type="caution">
    <text evidence="11">The sequence shown here is derived from an EMBL/GenBank/DDBJ whole genome shotgun (WGS) entry which is preliminary data.</text>
</comment>
<evidence type="ECO:0000256" key="6">
    <source>
        <dbReference type="ARBA" id="ARBA00023136"/>
    </source>
</evidence>
<accession>A0ABN8ST22</accession>
<dbReference type="PANTHER" id="PTHR24249:SF372">
    <property type="entry name" value="G-PROTEIN COUPLED RECEPTORS FAMILY 1 PROFILE DOMAIN-CONTAINING PROTEIN"/>
    <property type="match status" value="1"/>
</dbReference>
<dbReference type="InterPro" id="IPR000276">
    <property type="entry name" value="GPCR_Rhodpsn"/>
</dbReference>
<proteinExistence type="predicted"/>
<evidence type="ECO:0000256" key="1">
    <source>
        <dbReference type="ARBA" id="ARBA00004651"/>
    </source>
</evidence>
<feature type="transmembrane region" description="Helical" evidence="9">
    <location>
        <begin position="171"/>
        <end position="190"/>
    </location>
</feature>
<reference evidence="11 12" key="1">
    <citation type="submission" date="2022-05" db="EMBL/GenBank/DDBJ databases">
        <authorList>
            <consortium name="Genoscope - CEA"/>
            <person name="William W."/>
        </authorList>
    </citation>
    <scope>NUCLEOTIDE SEQUENCE [LARGE SCALE GENOMIC DNA]</scope>
</reference>
<comment type="subcellular location">
    <subcellularLocation>
        <location evidence="1">Cell membrane</location>
        <topology evidence="1">Multi-pass membrane protein</topology>
    </subcellularLocation>
</comment>
<dbReference type="InterPro" id="IPR050569">
    <property type="entry name" value="TAAR"/>
</dbReference>
<organism evidence="11 12">
    <name type="scientific">Porites evermanni</name>
    <dbReference type="NCBI Taxonomy" id="104178"/>
    <lineage>
        <taxon>Eukaryota</taxon>
        <taxon>Metazoa</taxon>
        <taxon>Cnidaria</taxon>
        <taxon>Anthozoa</taxon>
        <taxon>Hexacorallia</taxon>
        <taxon>Scleractinia</taxon>
        <taxon>Fungiina</taxon>
        <taxon>Poritidae</taxon>
        <taxon>Porites</taxon>
    </lineage>
</organism>
<feature type="transmembrane region" description="Helical" evidence="9">
    <location>
        <begin position="40"/>
        <end position="63"/>
    </location>
</feature>
<name>A0ABN8ST22_9CNID</name>
<dbReference type="PANTHER" id="PTHR24249">
    <property type="entry name" value="HISTAMINE RECEPTOR-RELATED G-PROTEIN COUPLED RECEPTOR"/>
    <property type="match status" value="1"/>
</dbReference>
<protein>
    <recommendedName>
        <fullName evidence="10">G-protein coupled receptors family 1 profile domain-containing protein</fullName>
    </recommendedName>
</protein>
<keyword evidence="6 9" id="KW-0472">Membrane</keyword>
<evidence type="ECO:0000256" key="7">
    <source>
        <dbReference type="ARBA" id="ARBA00023170"/>
    </source>
</evidence>
<evidence type="ECO:0000313" key="12">
    <source>
        <dbReference type="Proteomes" id="UP001159427"/>
    </source>
</evidence>